<feature type="region of interest" description="Disordered" evidence="4">
    <location>
        <begin position="27"/>
        <end position="58"/>
    </location>
</feature>
<dbReference type="OMA" id="CESMCKL"/>
<dbReference type="HOGENOM" id="CLU_073981_2_0_1"/>
<dbReference type="PANTHER" id="PTHR20982:SF3">
    <property type="entry name" value="MITOCHONDRIAL RIBOSOME RECYCLING FACTOR PSEUDO 1"/>
    <property type="match status" value="1"/>
</dbReference>
<dbReference type="Pfam" id="PF01765">
    <property type="entry name" value="RRF"/>
    <property type="match status" value="1"/>
</dbReference>
<dbReference type="PaxDb" id="2903-EOD24365"/>
<evidence type="ECO:0000313" key="6">
    <source>
        <dbReference type="EnsemblProtists" id="EOD24365"/>
    </source>
</evidence>
<dbReference type="Gene3D" id="3.30.1360.40">
    <property type="match status" value="1"/>
</dbReference>
<evidence type="ECO:0000256" key="2">
    <source>
        <dbReference type="ARBA" id="ARBA00022917"/>
    </source>
</evidence>
<dbReference type="SUPFAM" id="SSF55194">
    <property type="entry name" value="Ribosome recycling factor, RRF"/>
    <property type="match status" value="1"/>
</dbReference>
<dbReference type="InterPro" id="IPR002661">
    <property type="entry name" value="Ribosome_recyc_fac"/>
</dbReference>
<organism evidence="6 7">
    <name type="scientific">Emiliania huxleyi (strain CCMP1516)</name>
    <dbReference type="NCBI Taxonomy" id="280463"/>
    <lineage>
        <taxon>Eukaryota</taxon>
        <taxon>Haptista</taxon>
        <taxon>Haptophyta</taxon>
        <taxon>Prymnesiophyceae</taxon>
        <taxon>Isochrysidales</taxon>
        <taxon>Noelaerhabdaceae</taxon>
        <taxon>Emiliania</taxon>
    </lineage>
</organism>
<proteinExistence type="inferred from homology"/>
<keyword evidence="2" id="KW-0648">Protein biosynthesis</keyword>
<dbReference type="GO" id="GO:0043023">
    <property type="term" value="F:ribosomal large subunit binding"/>
    <property type="evidence" value="ECO:0007669"/>
    <property type="project" value="TreeGrafter"/>
</dbReference>
<dbReference type="RefSeq" id="XP_005780545.1">
    <property type="nucleotide sequence ID" value="XM_005780488.1"/>
</dbReference>
<dbReference type="GO" id="GO:0005739">
    <property type="term" value="C:mitochondrion"/>
    <property type="evidence" value="ECO:0007669"/>
    <property type="project" value="TreeGrafter"/>
</dbReference>
<evidence type="ECO:0000313" key="7">
    <source>
        <dbReference type="Proteomes" id="UP000013827"/>
    </source>
</evidence>
<dbReference type="GeneID" id="17273663"/>
<dbReference type="GO" id="GO:0006412">
    <property type="term" value="P:translation"/>
    <property type="evidence" value="ECO:0007669"/>
    <property type="project" value="UniProtKB-KW"/>
</dbReference>
<dbReference type="EnsemblProtists" id="EOD24365">
    <property type="protein sequence ID" value="EOD24365"/>
    <property type="gene ID" value="EMIHUDRAFT_74169"/>
</dbReference>
<evidence type="ECO:0000256" key="1">
    <source>
        <dbReference type="ARBA" id="ARBA00005912"/>
    </source>
</evidence>
<protein>
    <recommendedName>
        <fullName evidence="5">Ribosome recycling factor domain-containing protein</fullName>
    </recommendedName>
</protein>
<keyword evidence="3" id="KW-0175">Coiled coil</keyword>
<name>A0A0D3JLI0_EMIH1</name>
<dbReference type="InterPro" id="IPR036191">
    <property type="entry name" value="RRF_sf"/>
</dbReference>
<accession>A0A0D3JLI0</accession>
<sequence>MFLLRRVALPQSPLVSPLRERGRLLTRGLAKKAKDKGKGKAKTAAAVDPEPDGDGSASGIDLERLEAQLERSVGILQREFLGLQAGRATPAMLESLQLTLATGGAPLSSVAKVLAPTPRTLQVSVFDAANVAAVVKGIEASELGLAPEVVGKAVKVALPRPTQEAREALRKEVKRAAEEARQALRGTRQKAMKKAKALPSKDEVKRAEKDVERLVERFMAKVETELGKKEEDLMTI</sequence>
<reference evidence="7" key="1">
    <citation type="journal article" date="2013" name="Nature">
        <title>Pan genome of the phytoplankton Emiliania underpins its global distribution.</title>
        <authorList>
            <person name="Read B.A."/>
            <person name="Kegel J."/>
            <person name="Klute M.J."/>
            <person name="Kuo A."/>
            <person name="Lefebvre S.C."/>
            <person name="Maumus F."/>
            <person name="Mayer C."/>
            <person name="Miller J."/>
            <person name="Monier A."/>
            <person name="Salamov A."/>
            <person name="Young J."/>
            <person name="Aguilar M."/>
            <person name="Claverie J.M."/>
            <person name="Frickenhaus S."/>
            <person name="Gonzalez K."/>
            <person name="Herman E.K."/>
            <person name="Lin Y.C."/>
            <person name="Napier J."/>
            <person name="Ogata H."/>
            <person name="Sarno A.F."/>
            <person name="Shmutz J."/>
            <person name="Schroeder D."/>
            <person name="de Vargas C."/>
            <person name="Verret F."/>
            <person name="von Dassow P."/>
            <person name="Valentin K."/>
            <person name="Van de Peer Y."/>
            <person name="Wheeler G."/>
            <person name="Dacks J.B."/>
            <person name="Delwiche C.F."/>
            <person name="Dyhrman S.T."/>
            <person name="Glockner G."/>
            <person name="John U."/>
            <person name="Richards T."/>
            <person name="Worden A.Z."/>
            <person name="Zhang X."/>
            <person name="Grigoriev I.V."/>
            <person name="Allen A.E."/>
            <person name="Bidle K."/>
            <person name="Borodovsky M."/>
            <person name="Bowler C."/>
            <person name="Brownlee C."/>
            <person name="Cock J.M."/>
            <person name="Elias M."/>
            <person name="Gladyshev V.N."/>
            <person name="Groth M."/>
            <person name="Guda C."/>
            <person name="Hadaegh A."/>
            <person name="Iglesias-Rodriguez M.D."/>
            <person name="Jenkins J."/>
            <person name="Jones B.M."/>
            <person name="Lawson T."/>
            <person name="Leese F."/>
            <person name="Lindquist E."/>
            <person name="Lobanov A."/>
            <person name="Lomsadze A."/>
            <person name="Malik S.B."/>
            <person name="Marsh M.E."/>
            <person name="Mackinder L."/>
            <person name="Mock T."/>
            <person name="Mueller-Roeber B."/>
            <person name="Pagarete A."/>
            <person name="Parker M."/>
            <person name="Probert I."/>
            <person name="Quesneville H."/>
            <person name="Raines C."/>
            <person name="Rensing S.A."/>
            <person name="Riano-Pachon D.M."/>
            <person name="Richier S."/>
            <person name="Rokitta S."/>
            <person name="Shiraiwa Y."/>
            <person name="Soanes D.M."/>
            <person name="van der Giezen M."/>
            <person name="Wahlund T.M."/>
            <person name="Williams B."/>
            <person name="Wilson W."/>
            <person name="Wolfe G."/>
            <person name="Wurch L.L."/>
        </authorList>
    </citation>
    <scope>NUCLEOTIDE SEQUENCE</scope>
</reference>
<evidence type="ECO:0000256" key="4">
    <source>
        <dbReference type="SAM" id="MobiDB-lite"/>
    </source>
</evidence>
<dbReference type="Proteomes" id="UP000013827">
    <property type="component" value="Unassembled WGS sequence"/>
</dbReference>
<dbReference type="Gene3D" id="1.10.132.20">
    <property type="entry name" value="Ribosome-recycling factor"/>
    <property type="match status" value="1"/>
</dbReference>
<evidence type="ECO:0000259" key="5">
    <source>
        <dbReference type="Pfam" id="PF01765"/>
    </source>
</evidence>
<reference evidence="6" key="2">
    <citation type="submission" date="2024-10" db="UniProtKB">
        <authorList>
            <consortium name="EnsemblProtists"/>
        </authorList>
    </citation>
    <scope>IDENTIFICATION</scope>
</reference>
<feature type="coiled-coil region" evidence="3">
    <location>
        <begin position="166"/>
        <end position="194"/>
    </location>
</feature>
<comment type="similarity">
    <text evidence="1">Belongs to the RRF family.</text>
</comment>
<dbReference type="KEGG" id="ehx:EMIHUDRAFT_74169"/>
<evidence type="ECO:0000256" key="3">
    <source>
        <dbReference type="SAM" id="Coils"/>
    </source>
</evidence>
<dbReference type="AlphaFoldDB" id="A0A0D3JLI0"/>
<dbReference type="STRING" id="2903.R1ECE7"/>
<feature type="domain" description="Ribosome recycling factor" evidence="5">
    <location>
        <begin position="76"/>
        <end position="234"/>
    </location>
</feature>
<dbReference type="RefSeq" id="XP_005776794.1">
    <property type="nucleotide sequence ID" value="XM_005776737.1"/>
</dbReference>
<dbReference type="InterPro" id="IPR023584">
    <property type="entry name" value="Ribosome_recyc_fac_dom"/>
</dbReference>
<dbReference type="KEGG" id="ehx:EMIHUDRAFT_254150"/>
<dbReference type="GeneID" id="17269910"/>
<feature type="compositionally biased region" description="Basic residues" evidence="4">
    <location>
        <begin position="29"/>
        <end position="41"/>
    </location>
</feature>
<keyword evidence="7" id="KW-1185">Reference proteome</keyword>
<dbReference type="EnsemblProtists" id="EOD28116">
    <property type="protein sequence ID" value="EOD28116"/>
    <property type="gene ID" value="EMIHUDRAFT_254150"/>
</dbReference>
<dbReference type="eggNOG" id="KOG4759">
    <property type="taxonomic scope" value="Eukaryota"/>
</dbReference>
<dbReference type="PANTHER" id="PTHR20982">
    <property type="entry name" value="RIBOSOME RECYCLING FACTOR"/>
    <property type="match status" value="1"/>
</dbReference>